<evidence type="ECO:0000259" key="13">
    <source>
        <dbReference type="Pfam" id="PF01643"/>
    </source>
</evidence>
<proteinExistence type="inferred from homology"/>
<evidence type="ECO:0000256" key="6">
    <source>
        <dbReference type="ARBA" id="ARBA00022801"/>
    </source>
</evidence>
<dbReference type="Pfam" id="PF20791">
    <property type="entry name" value="Acyl-ACP_TE_C"/>
    <property type="match status" value="1"/>
</dbReference>
<evidence type="ECO:0000256" key="9">
    <source>
        <dbReference type="ARBA" id="ARBA00023098"/>
    </source>
</evidence>
<comment type="subcellular location">
    <subcellularLocation>
        <location evidence="1 11">Plastid</location>
        <location evidence="1 11">Chloroplast</location>
    </subcellularLocation>
</comment>
<evidence type="ECO:0000256" key="7">
    <source>
        <dbReference type="ARBA" id="ARBA00022832"/>
    </source>
</evidence>
<comment type="function">
    <text evidence="11">Plays an essential role in chain termination during de novo fatty acid synthesis.</text>
</comment>
<gene>
    <name evidence="15" type="ORF">L484_010129</name>
</gene>
<dbReference type="Pfam" id="PF01643">
    <property type="entry name" value="Acyl-ACP_TE"/>
    <property type="match status" value="1"/>
</dbReference>
<dbReference type="PANTHER" id="PTHR31727">
    <property type="entry name" value="OLEOYL-ACYL CARRIER PROTEIN THIOESTERASE 1, CHLOROPLASTIC"/>
    <property type="match status" value="1"/>
</dbReference>
<evidence type="ECO:0000256" key="5">
    <source>
        <dbReference type="ARBA" id="ARBA00022640"/>
    </source>
</evidence>
<dbReference type="InterPro" id="IPR002864">
    <property type="entry name" value="Acyl-ACP_thioesterase_NHD"/>
</dbReference>
<evidence type="ECO:0000256" key="11">
    <source>
        <dbReference type="RuleBase" id="RU363096"/>
    </source>
</evidence>
<dbReference type="STRING" id="981085.W9QLN1"/>
<comment type="similarity">
    <text evidence="2 11">Belongs to the acyl-ACP thioesterase family.</text>
</comment>
<evidence type="ECO:0000313" key="16">
    <source>
        <dbReference type="Proteomes" id="UP000030645"/>
    </source>
</evidence>
<protein>
    <recommendedName>
        <fullName evidence="11">Acyl-[acyl-carrier-protein] hydrolase</fullName>
        <ecNumber evidence="11">3.1.2.-</ecNumber>
    </recommendedName>
</protein>
<dbReference type="EC" id="3.1.2.-" evidence="11"/>
<dbReference type="PANTHER" id="PTHR31727:SF5">
    <property type="entry name" value="ACYL-[ACYL-CARRIER-PROTEIN] HYDROLASE"/>
    <property type="match status" value="1"/>
</dbReference>
<keyword evidence="7 11" id="KW-0276">Fatty acid metabolism</keyword>
<evidence type="ECO:0000256" key="4">
    <source>
        <dbReference type="ARBA" id="ARBA00022528"/>
    </source>
</evidence>
<evidence type="ECO:0000256" key="12">
    <source>
        <dbReference type="SAM" id="MobiDB-lite"/>
    </source>
</evidence>
<dbReference type="GO" id="GO:0016297">
    <property type="term" value="F:fatty acyl-[ACP] hydrolase activity"/>
    <property type="evidence" value="ECO:0007669"/>
    <property type="project" value="InterPro"/>
</dbReference>
<name>W9QLN1_9ROSA</name>
<evidence type="ECO:0000259" key="14">
    <source>
        <dbReference type="Pfam" id="PF20791"/>
    </source>
</evidence>
<dbReference type="EMBL" id="KE343360">
    <property type="protein sequence ID" value="EXB25261.1"/>
    <property type="molecule type" value="Genomic_DNA"/>
</dbReference>
<feature type="domain" description="Acyl-ACP thioesterase-like C-terminal" evidence="14">
    <location>
        <begin position="491"/>
        <end position="586"/>
    </location>
</feature>
<accession>W9QLN1</accession>
<dbReference type="InterPro" id="IPR045023">
    <property type="entry name" value="FATA/B"/>
</dbReference>
<dbReference type="CDD" id="cd00586">
    <property type="entry name" value="4HBT"/>
    <property type="match status" value="1"/>
</dbReference>
<dbReference type="FunFam" id="3.10.129.10:FF:000014">
    <property type="entry name" value="Acyl-[acyl-carrier-protein] hydrolase"/>
    <property type="match status" value="1"/>
</dbReference>
<reference evidence="16" key="1">
    <citation type="submission" date="2013-01" db="EMBL/GenBank/DDBJ databases">
        <title>Draft Genome Sequence of a Mulberry Tree, Morus notabilis C.K. Schneid.</title>
        <authorList>
            <person name="He N."/>
            <person name="Zhao S."/>
        </authorList>
    </citation>
    <scope>NUCLEOTIDE SEQUENCE</scope>
</reference>
<dbReference type="Proteomes" id="UP000030645">
    <property type="component" value="Unassembled WGS sequence"/>
</dbReference>
<dbReference type="GO" id="GO:0009507">
    <property type="term" value="C:chloroplast"/>
    <property type="evidence" value="ECO:0007669"/>
    <property type="project" value="UniProtKB-SubCell"/>
</dbReference>
<organism evidence="15 16">
    <name type="scientific">Morus notabilis</name>
    <dbReference type="NCBI Taxonomy" id="981085"/>
    <lineage>
        <taxon>Eukaryota</taxon>
        <taxon>Viridiplantae</taxon>
        <taxon>Streptophyta</taxon>
        <taxon>Embryophyta</taxon>
        <taxon>Tracheophyta</taxon>
        <taxon>Spermatophyta</taxon>
        <taxon>Magnoliopsida</taxon>
        <taxon>eudicotyledons</taxon>
        <taxon>Gunneridae</taxon>
        <taxon>Pentapetalae</taxon>
        <taxon>rosids</taxon>
        <taxon>fabids</taxon>
        <taxon>Rosales</taxon>
        <taxon>Moraceae</taxon>
        <taxon>Moreae</taxon>
        <taxon>Morus</taxon>
    </lineage>
</organism>
<evidence type="ECO:0000256" key="8">
    <source>
        <dbReference type="ARBA" id="ARBA00022946"/>
    </source>
</evidence>
<evidence type="ECO:0000256" key="10">
    <source>
        <dbReference type="ARBA" id="ARBA00023160"/>
    </source>
</evidence>
<dbReference type="InterPro" id="IPR029069">
    <property type="entry name" value="HotDog_dom_sf"/>
</dbReference>
<dbReference type="Gene3D" id="3.10.129.10">
    <property type="entry name" value="Hotdog Thioesterase"/>
    <property type="match status" value="1"/>
</dbReference>
<feature type="domain" description="Acyl-ACP thioesterase N-terminal hotdog" evidence="13">
    <location>
        <begin position="330"/>
        <end position="463"/>
    </location>
</feature>
<evidence type="ECO:0000256" key="3">
    <source>
        <dbReference type="ARBA" id="ARBA00022516"/>
    </source>
</evidence>
<evidence type="ECO:0000256" key="1">
    <source>
        <dbReference type="ARBA" id="ARBA00004229"/>
    </source>
</evidence>
<keyword evidence="10 11" id="KW-0275">Fatty acid biosynthesis</keyword>
<keyword evidence="6 11" id="KW-0378">Hydrolase</keyword>
<evidence type="ECO:0000256" key="2">
    <source>
        <dbReference type="ARBA" id="ARBA00006500"/>
    </source>
</evidence>
<keyword evidence="4 11" id="KW-0150">Chloroplast</keyword>
<keyword evidence="3 11" id="KW-0444">Lipid biosynthesis</keyword>
<feature type="region of interest" description="Disordered" evidence="12">
    <location>
        <begin position="194"/>
        <end position="225"/>
    </location>
</feature>
<keyword evidence="16" id="KW-1185">Reference proteome</keyword>
<dbReference type="AlphaFoldDB" id="W9QLN1"/>
<sequence>MSDIRPDLRNRKSTKHKVKSNTLENFRPWNSSGQLQIQNFASKSFHFWVFSLSIRKVTLSPCSKENCMHRSPSECCQLGFGAATMNFSFHFRTNSFSTPERLLVTLLHLDRVYMLPSERRQFIPKASSQKRPSEHTIRTSGAAAKILPSLPISTLIFLIPEEENMKPLSPSLLHKGIFVILTTKKVLGHASFGLTDPTSSPEVPPSSSTSKLGHVGSASGKPHAYTCQTPDTLTLRIYRTPTSPRNLLIKDEKNNAAIELKQRRLSVMAIGRSTPHSVDSINEKKVNGINVGDKSPLVIGNKKNEILKDGSIDTPIHAYLLGQFVEDRFVYRQTFIIRSYETGPDKTATMETLLNLLQETALNHVASSGLAGNGFGATREMSLRKLIWVVTRIHIQVQRYSCWGDVVEIDTWVDAQGKNGMRRDWIIRDYHTREIITRATSTWVIMNRETRRLSKIPEQVREEVAPFYLRRAAIATEKNDNEKIDKLTDETAERIRTGLAPRWSDMDANQHVNNVKYIGWILESVPMIVLEHYDLTSMTLEYRRECRQSNLLESLTSPTPKVAFEDSNNNSINRRPDIEYTHMLRMQADKAEIFNEEVRSCQKGHGPHELYDLL</sequence>
<keyword evidence="8" id="KW-0809">Transit peptide</keyword>
<dbReference type="InterPro" id="IPR049427">
    <property type="entry name" value="Acyl-ACP_TE_C"/>
</dbReference>
<evidence type="ECO:0000313" key="15">
    <source>
        <dbReference type="EMBL" id="EXB25261.1"/>
    </source>
</evidence>
<keyword evidence="9 11" id="KW-0443">Lipid metabolism</keyword>
<dbReference type="eggNOG" id="ENOG502QTGA">
    <property type="taxonomic scope" value="Eukaryota"/>
</dbReference>
<dbReference type="GO" id="GO:0000036">
    <property type="term" value="F:acyl carrier activity"/>
    <property type="evidence" value="ECO:0007669"/>
    <property type="project" value="TreeGrafter"/>
</dbReference>
<dbReference type="SUPFAM" id="SSF54637">
    <property type="entry name" value="Thioesterase/thiol ester dehydrase-isomerase"/>
    <property type="match status" value="2"/>
</dbReference>
<keyword evidence="5 11" id="KW-0934">Plastid</keyword>
<feature type="compositionally biased region" description="Low complexity" evidence="12">
    <location>
        <begin position="197"/>
        <end position="210"/>
    </location>
</feature>